<keyword evidence="4" id="KW-1185">Reference proteome</keyword>
<dbReference type="EMBL" id="CADEPI010000123">
    <property type="protein sequence ID" value="CAB3376057.1"/>
    <property type="molecule type" value="Genomic_DNA"/>
</dbReference>
<protein>
    <recommendedName>
        <fullName evidence="2">RNA-binding protein RO60 vWA domain-containing protein</fullName>
    </recommendedName>
</protein>
<feature type="region of interest" description="Disordered" evidence="1">
    <location>
        <begin position="126"/>
        <end position="145"/>
    </location>
</feature>
<dbReference type="Pfam" id="PF25045">
    <property type="entry name" value="vWA_Ro60"/>
    <property type="match status" value="1"/>
</dbReference>
<dbReference type="PANTHER" id="PTHR14202">
    <property type="entry name" value="60 KDA RIBONUCLEOPROTEIN SSA/RO"/>
    <property type="match status" value="1"/>
</dbReference>
<evidence type="ECO:0000313" key="4">
    <source>
        <dbReference type="Proteomes" id="UP000494165"/>
    </source>
</evidence>
<dbReference type="Gene3D" id="3.40.50.410">
    <property type="entry name" value="von Willebrand factor, type A domain"/>
    <property type="match status" value="1"/>
</dbReference>
<dbReference type="GO" id="GO:1990904">
    <property type="term" value="C:ribonucleoprotein complex"/>
    <property type="evidence" value="ECO:0007669"/>
    <property type="project" value="TreeGrafter"/>
</dbReference>
<dbReference type="InterPro" id="IPR036465">
    <property type="entry name" value="vWFA_dom_sf"/>
</dbReference>
<dbReference type="PANTHER" id="PTHR14202:SF0">
    <property type="entry name" value="RNA-BINDING PROTEIN RO60"/>
    <property type="match status" value="1"/>
</dbReference>
<evidence type="ECO:0000256" key="1">
    <source>
        <dbReference type="SAM" id="MobiDB-lite"/>
    </source>
</evidence>
<evidence type="ECO:0000313" key="3">
    <source>
        <dbReference type="EMBL" id="CAB3376057.1"/>
    </source>
</evidence>
<name>A0A8S1D329_9INSE</name>
<dbReference type="GO" id="GO:0003723">
    <property type="term" value="F:RNA binding"/>
    <property type="evidence" value="ECO:0007669"/>
    <property type="project" value="InterPro"/>
</dbReference>
<dbReference type="Proteomes" id="UP000494165">
    <property type="component" value="Unassembled WGS sequence"/>
</dbReference>
<sequence length="710" mass="81137">MRESTKGIHRVPEPMDVTIAVDSCVRMLTKLGVGVPAEMEAVANMSRGNKRSSSSTVYLVQYVGASSHPREVRLRRLLAYGDEVPAYMPGNWKNRLSQHYTTVILDYLYHADVCEKKPHPLRRIESELAEKRRKTSSPDPAQVAREREEWETTVKTHYPLLNILEEYLNPENRWPMREYAIYALAVCAQRFCNHYLKNGFYKLAEKYLVSVEDLFYFIKIFTTRFGEPKFEEVPNAKEGNAQIESPSSADEFSDENLDESPAAKNRKKEPSIKKRRNRRGWGRGIRALVQHWYEKQDAKELVKSVSRMKSHHGWKHADVVKMAHVYDPDLKAGRKDCDKETRSTPSTEFSLALYFILQGYAKTKEHNVNREKMTPEVIRSMSLKVEELRLKETADYDIWVALVNNMTATEVLCHINQLCSVDQNVNSDLWLAAAEKLKRLKKFAKINPSAVAIAMTNFVMASNNDGKIVRKKVITNPMEIDEYETDKDEMFKALDNLLTKSLKAIKRDTKKRVVAVLHLGGNEKNNPCAVTMSMSTKFAAAVILLSLWYQYENFDILVFRDAKTVKNTQFNLPCSIHNFSKLIEEETKAYSKSKSGNARMAAAINYARERMKKGVDAFVVITSSLMCWSPDSNVLTALQEYNGNKKNPKVAKLAVWALSNIFINVTQAQPSLNTMDFAGFDAHSLFVLNKFISNAFDQKIDISIDKVLTK</sequence>
<dbReference type="AlphaFoldDB" id="A0A8S1D329"/>
<comment type="caution">
    <text evidence="3">The sequence shown here is derived from an EMBL/GenBank/DDBJ whole genome shotgun (WGS) entry which is preliminary data.</text>
</comment>
<proteinExistence type="predicted"/>
<reference evidence="3 4" key="1">
    <citation type="submission" date="2020-04" db="EMBL/GenBank/DDBJ databases">
        <authorList>
            <person name="Alioto T."/>
            <person name="Alioto T."/>
            <person name="Gomez Garrido J."/>
        </authorList>
    </citation>
    <scope>NUCLEOTIDE SEQUENCE [LARGE SCALE GENOMIC DNA]</scope>
</reference>
<feature type="domain" description="RNA-binding protein RO60 vWA" evidence="2">
    <location>
        <begin position="531"/>
        <end position="692"/>
    </location>
</feature>
<gene>
    <name evidence="3" type="ORF">CLODIP_2_CD15701</name>
</gene>
<dbReference type="InterPro" id="IPR040322">
    <property type="entry name" value="TROVE2"/>
</dbReference>
<evidence type="ECO:0000259" key="2">
    <source>
        <dbReference type="Pfam" id="PF25045"/>
    </source>
</evidence>
<accession>A0A8S1D329</accession>
<dbReference type="OrthoDB" id="6098064at2759"/>
<organism evidence="3 4">
    <name type="scientific">Cloeon dipterum</name>
    <dbReference type="NCBI Taxonomy" id="197152"/>
    <lineage>
        <taxon>Eukaryota</taxon>
        <taxon>Metazoa</taxon>
        <taxon>Ecdysozoa</taxon>
        <taxon>Arthropoda</taxon>
        <taxon>Hexapoda</taxon>
        <taxon>Insecta</taxon>
        <taxon>Pterygota</taxon>
        <taxon>Palaeoptera</taxon>
        <taxon>Ephemeroptera</taxon>
        <taxon>Pisciforma</taxon>
        <taxon>Baetidae</taxon>
        <taxon>Cloeon</taxon>
    </lineage>
</organism>
<dbReference type="InterPro" id="IPR037214">
    <property type="entry name" value="TROVE_dom_sf"/>
</dbReference>
<dbReference type="SUPFAM" id="SSF140864">
    <property type="entry name" value="TROVE domain-like"/>
    <property type="match status" value="1"/>
</dbReference>
<dbReference type="InterPro" id="IPR056800">
    <property type="entry name" value="vWA_Ro60"/>
</dbReference>
<feature type="region of interest" description="Disordered" evidence="1">
    <location>
        <begin position="232"/>
        <end position="277"/>
    </location>
</feature>